<evidence type="ECO:0000313" key="2">
    <source>
        <dbReference type="EMBL" id="MSS58564.1"/>
    </source>
</evidence>
<comment type="caution">
    <text evidence="2">The sequence shown here is derived from an EMBL/GenBank/DDBJ whole genome shotgun (WGS) entry which is preliminary data.</text>
</comment>
<feature type="transmembrane region" description="Helical" evidence="1">
    <location>
        <begin position="35"/>
        <end position="53"/>
    </location>
</feature>
<dbReference type="EMBL" id="VUMN01000013">
    <property type="protein sequence ID" value="MSS58564.1"/>
    <property type="molecule type" value="Genomic_DNA"/>
</dbReference>
<protein>
    <submittedName>
        <fullName evidence="2">Uncharacterized protein</fullName>
    </submittedName>
</protein>
<dbReference type="AlphaFoldDB" id="A0A7X2TFB8"/>
<name>A0A7X2TFB8_9FIRM</name>
<feature type="transmembrane region" description="Helical" evidence="1">
    <location>
        <begin position="59"/>
        <end position="78"/>
    </location>
</feature>
<accession>A0A7X2TFB8</accession>
<keyword evidence="1" id="KW-0812">Transmembrane</keyword>
<keyword evidence="3" id="KW-1185">Reference proteome</keyword>
<evidence type="ECO:0000313" key="3">
    <source>
        <dbReference type="Proteomes" id="UP000461880"/>
    </source>
</evidence>
<dbReference type="Proteomes" id="UP000461880">
    <property type="component" value="Unassembled WGS sequence"/>
</dbReference>
<reference evidence="2 3" key="1">
    <citation type="submission" date="2019-08" db="EMBL/GenBank/DDBJ databases">
        <title>In-depth cultivation of the pig gut microbiome towards novel bacterial diversity and tailored functional studies.</title>
        <authorList>
            <person name="Wylensek D."/>
            <person name="Hitch T.C.A."/>
            <person name="Clavel T."/>
        </authorList>
    </citation>
    <scope>NUCLEOTIDE SEQUENCE [LARGE SCALE GENOMIC DNA]</scope>
    <source>
        <strain evidence="2 3">Oil+RF-744-GAM-WT-6</strain>
    </source>
</reference>
<gene>
    <name evidence="2" type="ORF">FYJ51_06555</name>
</gene>
<keyword evidence="1" id="KW-1133">Transmembrane helix</keyword>
<evidence type="ECO:0000256" key="1">
    <source>
        <dbReference type="SAM" id="Phobius"/>
    </source>
</evidence>
<sequence>MDYYDLVFYILDLMILIMEIRMIRVSQKVEIRTNAGPRWLIPVLFWAVAAVGMFNYSGIFRIAQTIALVVLGIVYWFMQSGLSPDGIVIIGRLYPWNKVSKVHIDEAEKNVTFNIGKGPVTVPFKKADMKEVRAYMSRHGGIAKKNVRTK</sequence>
<proteinExistence type="predicted"/>
<dbReference type="RefSeq" id="WP_105302542.1">
    <property type="nucleotide sequence ID" value="NZ_JAQXPC010000055.1"/>
</dbReference>
<keyword evidence="1" id="KW-0472">Membrane</keyword>
<organism evidence="2 3">
    <name type="scientific">Stecheria intestinalis</name>
    <dbReference type="NCBI Taxonomy" id="2606630"/>
    <lineage>
        <taxon>Bacteria</taxon>
        <taxon>Bacillati</taxon>
        <taxon>Bacillota</taxon>
        <taxon>Erysipelotrichia</taxon>
        <taxon>Erysipelotrichales</taxon>
        <taxon>Erysipelotrichaceae</taxon>
        <taxon>Stecheria</taxon>
    </lineage>
</organism>
<feature type="transmembrane region" description="Helical" evidence="1">
    <location>
        <begin position="6"/>
        <end position="23"/>
    </location>
</feature>